<name>A0A291RUN2_9NOCA</name>
<feature type="transmembrane region" description="Helical" evidence="7">
    <location>
        <begin position="28"/>
        <end position="51"/>
    </location>
</feature>
<keyword evidence="7" id="KW-1133">Transmembrane helix</keyword>
<dbReference type="AlphaFoldDB" id="A0A291RUN2"/>
<dbReference type="PANTHER" id="PTHR13887:SF14">
    <property type="entry name" value="DISULFIDE BOND FORMATION PROTEIN D"/>
    <property type="match status" value="1"/>
</dbReference>
<keyword evidence="3" id="KW-0560">Oxidoreductase</keyword>
<dbReference type="KEGG" id="ntp:CRH09_37190"/>
<evidence type="ECO:0000313" key="9">
    <source>
        <dbReference type="EMBL" id="ATL70979.1"/>
    </source>
</evidence>
<dbReference type="SUPFAM" id="SSF52833">
    <property type="entry name" value="Thioredoxin-like"/>
    <property type="match status" value="1"/>
</dbReference>
<dbReference type="EMBL" id="CP023778">
    <property type="protein sequence ID" value="ATL70979.1"/>
    <property type="molecule type" value="Genomic_DNA"/>
</dbReference>
<keyword evidence="4" id="KW-1015">Disulfide bond</keyword>
<reference evidence="9 10" key="1">
    <citation type="submission" date="2017-10" db="EMBL/GenBank/DDBJ databases">
        <title>Comparative genomics between pathogenic Norcardia.</title>
        <authorList>
            <person name="Zeng L."/>
        </authorList>
    </citation>
    <scope>NUCLEOTIDE SEQUENCE [LARGE SCALE GENOMIC DNA]</scope>
    <source>
        <strain evidence="9 10">NC_YFY_NT001</strain>
    </source>
</reference>
<keyword evidence="7" id="KW-0812">Transmembrane</keyword>
<dbReference type="Pfam" id="PF13462">
    <property type="entry name" value="Thioredoxin_4"/>
    <property type="match status" value="1"/>
</dbReference>
<evidence type="ECO:0000256" key="2">
    <source>
        <dbReference type="ARBA" id="ARBA00022729"/>
    </source>
</evidence>
<gene>
    <name evidence="9" type="ORF">CRH09_37190</name>
</gene>
<protein>
    <submittedName>
        <fullName evidence="9">Disulfide bond formation protein DsbA</fullName>
    </submittedName>
</protein>
<evidence type="ECO:0000256" key="3">
    <source>
        <dbReference type="ARBA" id="ARBA00023002"/>
    </source>
</evidence>
<evidence type="ECO:0000256" key="4">
    <source>
        <dbReference type="ARBA" id="ARBA00023157"/>
    </source>
</evidence>
<dbReference type="PANTHER" id="PTHR13887">
    <property type="entry name" value="GLUTATHIONE S-TRANSFERASE KAPPA"/>
    <property type="match status" value="1"/>
</dbReference>
<organism evidence="9 10">
    <name type="scientific">Nocardia terpenica</name>
    <dbReference type="NCBI Taxonomy" id="455432"/>
    <lineage>
        <taxon>Bacteria</taxon>
        <taxon>Bacillati</taxon>
        <taxon>Actinomycetota</taxon>
        <taxon>Actinomycetes</taxon>
        <taxon>Mycobacteriales</taxon>
        <taxon>Nocardiaceae</taxon>
        <taxon>Nocardia</taxon>
    </lineage>
</organism>
<evidence type="ECO:0000256" key="7">
    <source>
        <dbReference type="SAM" id="Phobius"/>
    </source>
</evidence>
<comment type="similarity">
    <text evidence="1">Belongs to the thioredoxin family. DsbA subfamily.</text>
</comment>
<feature type="region of interest" description="Disordered" evidence="6">
    <location>
        <begin position="1"/>
        <end position="20"/>
    </location>
</feature>
<evidence type="ECO:0000256" key="5">
    <source>
        <dbReference type="ARBA" id="ARBA00023284"/>
    </source>
</evidence>
<keyword evidence="5" id="KW-0676">Redox-active center</keyword>
<evidence type="ECO:0000259" key="8">
    <source>
        <dbReference type="Pfam" id="PF13462"/>
    </source>
</evidence>
<evidence type="ECO:0000256" key="1">
    <source>
        <dbReference type="ARBA" id="ARBA00005791"/>
    </source>
</evidence>
<evidence type="ECO:0000313" key="10">
    <source>
        <dbReference type="Proteomes" id="UP000221961"/>
    </source>
</evidence>
<proteinExistence type="inferred from homology"/>
<sequence length="260" mass="27244">MVNSKVGNNPRGKSALASVQRGDRRRTIAIQIGVAVVLIALIAGIGISIAIKNAKKNDVGPRPSVTAQPASPDAITGSITDKGAIRIGKPGAKATVRVIADLQCPACQAFEAANGQMLADEVKSGQAAVEYNVIAFLDASSSGTRYSSRGANAAYCVADADPTKFQDWLTAMYKQQPPEGGKGLPDDKIVQITQQVGYTDPAVAQCITADKYDGYVQKITKDVLNSGIQQTPTVFLNGKQLSGQQLMPDALKQSIEAAAK</sequence>
<keyword evidence="7" id="KW-0472">Membrane</keyword>
<evidence type="ECO:0000256" key="6">
    <source>
        <dbReference type="SAM" id="MobiDB-lite"/>
    </source>
</evidence>
<dbReference type="GO" id="GO:0016491">
    <property type="term" value="F:oxidoreductase activity"/>
    <property type="evidence" value="ECO:0007669"/>
    <property type="project" value="UniProtKB-KW"/>
</dbReference>
<dbReference type="Proteomes" id="UP000221961">
    <property type="component" value="Chromosome"/>
</dbReference>
<keyword evidence="2" id="KW-0732">Signal</keyword>
<dbReference type="Gene3D" id="3.40.30.10">
    <property type="entry name" value="Glutaredoxin"/>
    <property type="match status" value="1"/>
</dbReference>
<feature type="domain" description="Thioredoxin-like fold" evidence="8">
    <location>
        <begin position="82"/>
        <end position="256"/>
    </location>
</feature>
<accession>A0A291RUN2</accession>
<dbReference type="InterPro" id="IPR012336">
    <property type="entry name" value="Thioredoxin-like_fold"/>
</dbReference>
<dbReference type="InterPro" id="IPR036249">
    <property type="entry name" value="Thioredoxin-like_sf"/>
</dbReference>